<sequence>MGRRHTASSRELTEEERTALRTALEAGYFAVPRRISTVELAECLETSSSTLVERLRRGTAKLAVTQLETD</sequence>
<evidence type="ECO:0000313" key="4">
    <source>
        <dbReference type="EMBL" id="MFC5972046.1"/>
    </source>
</evidence>
<reference evidence="4 5" key="1">
    <citation type="journal article" date="2019" name="Int. J. Syst. Evol. Microbiol.">
        <title>The Global Catalogue of Microorganisms (GCM) 10K type strain sequencing project: providing services to taxonomists for standard genome sequencing and annotation.</title>
        <authorList>
            <consortium name="The Broad Institute Genomics Platform"/>
            <consortium name="The Broad Institute Genome Sequencing Center for Infectious Disease"/>
            <person name="Wu L."/>
            <person name="Ma J."/>
        </authorList>
    </citation>
    <scope>NUCLEOTIDE SEQUENCE [LARGE SCALE GENOMIC DNA]</scope>
    <source>
        <strain evidence="4 5">CGMCC 1.12543</strain>
    </source>
</reference>
<dbReference type="RefSeq" id="WP_247415020.1">
    <property type="nucleotide sequence ID" value="NZ_JALLGW010000001.1"/>
</dbReference>
<proteinExistence type="predicted"/>
<dbReference type="InterPro" id="IPR007050">
    <property type="entry name" value="HTH_bacterioopsin"/>
</dbReference>
<gene>
    <name evidence="4" type="ORF">ACFPYI_11965</name>
</gene>
<dbReference type="Pfam" id="PF04967">
    <property type="entry name" value="HTH_10"/>
    <property type="match status" value="1"/>
</dbReference>
<evidence type="ECO:0000256" key="2">
    <source>
        <dbReference type="ARBA" id="ARBA00023163"/>
    </source>
</evidence>
<dbReference type="PANTHER" id="PTHR34236:SF1">
    <property type="entry name" value="DIMETHYL SULFOXIDE REDUCTASE TRANSCRIPTIONAL ACTIVATOR"/>
    <property type="match status" value="1"/>
</dbReference>
<feature type="domain" description="HTH bat-type" evidence="3">
    <location>
        <begin position="12"/>
        <end position="63"/>
    </location>
</feature>
<dbReference type="Proteomes" id="UP001596099">
    <property type="component" value="Unassembled WGS sequence"/>
</dbReference>
<organism evidence="4 5">
    <name type="scientific">Halomarina salina</name>
    <dbReference type="NCBI Taxonomy" id="1872699"/>
    <lineage>
        <taxon>Archaea</taxon>
        <taxon>Methanobacteriati</taxon>
        <taxon>Methanobacteriota</taxon>
        <taxon>Stenosarchaea group</taxon>
        <taxon>Halobacteria</taxon>
        <taxon>Halobacteriales</taxon>
        <taxon>Natronomonadaceae</taxon>
        <taxon>Halomarina</taxon>
    </lineage>
</organism>
<protein>
    <submittedName>
        <fullName evidence="4">Helix-turn-helix domain-containing protein</fullName>
    </submittedName>
</protein>
<evidence type="ECO:0000256" key="1">
    <source>
        <dbReference type="ARBA" id="ARBA00023015"/>
    </source>
</evidence>
<keyword evidence="5" id="KW-1185">Reference proteome</keyword>
<name>A0ABD5RNP9_9EURY</name>
<dbReference type="PANTHER" id="PTHR34236">
    <property type="entry name" value="DIMETHYL SULFOXIDE REDUCTASE TRANSCRIPTIONAL ACTIVATOR"/>
    <property type="match status" value="1"/>
</dbReference>
<accession>A0ABD5RNP9</accession>
<dbReference type="AlphaFoldDB" id="A0ABD5RNP9"/>
<dbReference type="EMBL" id="JBHSQH010000001">
    <property type="protein sequence ID" value="MFC5972046.1"/>
    <property type="molecule type" value="Genomic_DNA"/>
</dbReference>
<keyword evidence="2" id="KW-0804">Transcription</keyword>
<evidence type="ECO:0000259" key="3">
    <source>
        <dbReference type="Pfam" id="PF04967"/>
    </source>
</evidence>
<keyword evidence="1" id="KW-0805">Transcription regulation</keyword>
<evidence type="ECO:0000313" key="5">
    <source>
        <dbReference type="Proteomes" id="UP001596099"/>
    </source>
</evidence>
<comment type="caution">
    <text evidence="4">The sequence shown here is derived from an EMBL/GenBank/DDBJ whole genome shotgun (WGS) entry which is preliminary data.</text>
</comment>